<feature type="compositionally biased region" description="Polar residues" evidence="1">
    <location>
        <begin position="86"/>
        <end position="95"/>
    </location>
</feature>
<name>A0A2N5UR70_9BASI</name>
<dbReference type="EMBL" id="PGCI01000104">
    <property type="protein sequence ID" value="PLW40254.1"/>
    <property type="molecule type" value="Genomic_DNA"/>
</dbReference>
<evidence type="ECO:0000313" key="2">
    <source>
        <dbReference type="EMBL" id="PLW40254.1"/>
    </source>
</evidence>
<dbReference type="AlphaFoldDB" id="A0A2N5UR70"/>
<comment type="caution">
    <text evidence="2">The sequence shown here is derived from an EMBL/GenBank/DDBJ whole genome shotgun (WGS) entry which is preliminary data.</text>
</comment>
<evidence type="ECO:0000313" key="3">
    <source>
        <dbReference type="Proteomes" id="UP000235392"/>
    </source>
</evidence>
<accession>A0A2N5UR70</accession>
<proteinExistence type="predicted"/>
<gene>
    <name evidence="2" type="ORF">PCASD_08530</name>
</gene>
<feature type="region of interest" description="Disordered" evidence="1">
    <location>
        <begin position="70"/>
        <end position="95"/>
    </location>
</feature>
<sequence length="95" mass="9898">MIWAFLPLSLSSQPRRLAFGVLILILVTVCSLDGRLRLPPSAGNSLTISTPSRGLLRSSLATASVTCPPAGPSWPNSSGHACPGLTASQTRQSNL</sequence>
<evidence type="ECO:0000256" key="1">
    <source>
        <dbReference type="SAM" id="MobiDB-lite"/>
    </source>
</evidence>
<protein>
    <submittedName>
        <fullName evidence="2">Uncharacterized protein</fullName>
    </submittedName>
</protein>
<dbReference type="Proteomes" id="UP000235392">
    <property type="component" value="Unassembled WGS sequence"/>
</dbReference>
<organism evidence="2 3">
    <name type="scientific">Puccinia coronata f. sp. avenae</name>
    <dbReference type="NCBI Taxonomy" id="200324"/>
    <lineage>
        <taxon>Eukaryota</taxon>
        <taxon>Fungi</taxon>
        <taxon>Dikarya</taxon>
        <taxon>Basidiomycota</taxon>
        <taxon>Pucciniomycotina</taxon>
        <taxon>Pucciniomycetes</taxon>
        <taxon>Pucciniales</taxon>
        <taxon>Pucciniaceae</taxon>
        <taxon>Puccinia</taxon>
    </lineage>
</organism>
<reference evidence="2 3" key="1">
    <citation type="submission" date="2017-11" db="EMBL/GenBank/DDBJ databases">
        <title>De novo assembly and phasing of dikaryotic genomes from two isolates of Puccinia coronata f. sp. avenae, the causal agent of oat crown rust.</title>
        <authorList>
            <person name="Miller M.E."/>
            <person name="Zhang Y."/>
            <person name="Omidvar V."/>
            <person name="Sperschneider J."/>
            <person name="Schwessinger B."/>
            <person name="Raley C."/>
            <person name="Palmer J.M."/>
            <person name="Garnica D."/>
            <person name="Upadhyaya N."/>
            <person name="Rathjen J."/>
            <person name="Taylor J.M."/>
            <person name="Park R.F."/>
            <person name="Dodds P.N."/>
            <person name="Hirsch C.D."/>
            <person name="Kianian S.F."/>
            <person name="Figueroa M."/>
        </authorList>
    </citation>
    <scope>NUCLEOTIDE SEQUENCE [LARGE SCALE GENOMIC DNA]</scope>
    <source>
        <strain evidence="2">12SD80</strain>
    </source>
</reference>